<evidence type="ECO:0000256" key="4">
    <source>
        <dbReference type="ARBA" id="ARBA00022679"/>
    </source>
</evidence>
<evidence type="ECO:0000256" key="3">
    <source>
        <dbReference type="ARBA" id="ARBA00022553"/>
    </source>
</evidence>
<dbReference type="EC" id="2.7.13.3" evidence="2"/>
<evidence type="ECO:0000256" key="9">
    <source>
        <dbReference type="SAM" id="MobiDB-lite"/>
    </source>
</evidence>
<sequence>MTSAAVPDHPWLLPGALADVASSGARPRRTTRDWLVDAHLFLFALGWAVVAAWDAGQPDPELAGRLPYEWLQGLDTVLGLLACAALWFRRRWPLGLAVATLPLGLFSATAAVALVVIMFTVVVHRPLSQAALVFGGGVLTSVSYATLRPDPVTGFWGELVWAGIFIGSVLAWGMFVRARRQLILSLRDRADRAEAEQQLRVAQARQLERTRIAREMHDVLAHRISLLSLHAGALEFRPDASPQEVARAAGVIRESAHAALQDLREVIGVLRAGDPPPPDPPSSDQVPTGSARPGPAPAPAARSASRPQPVAVERPQPTLADVPTLVAESRAAGMRVEVVDTVEAAGTAPVALGRGAYRIVQEGLTNARKHAPGAAVTVRLSGAPGEGLTVDVRNRWPVGAGSQPAIPGTGTGLVGVAERVSLAGGRLEHGRDGSGDFRLTAWLPWPT</sequence>
<dbReference type="Pfam" id="PF07730">
    <property type="entry name" value="HisKA_3"/>
    <property type="match status" value="1"/>
</dbReference>
<keyword evidence="4" id="KW-0808">Transferase</keyword>
<name>A0ABW7SCI8_9ACTN</name>
<dbReference type="InterPro" id="IPR050482">
    <property type="entry name" value="Sensor_HK_TwoCompSys"/>
</dbReference>
<feature type="domain" description="Signal transduction histidine kinase subgroup 3 dimerisation and phosphoacceptor" evidence="11">
    <location>
        <begin position="208"/>
        <end position="273"/>
    </location>
</feature>
<evidence type="ECO:0000256" key="1">
    <source>
        <dbReference type="ARBA" id="ARBA00000085"/>
    </source>
</evidence>
<feature type="transmembrane region" description="Helical" evidence="10">
    <location>
        <begin position="130"/>
        <end position="147"/>
    </location>
</feature>
<keyword evidence="3" id="KW-0597">Phosphoprotein</keyword>
<gene>
    <name evidence="12" type="ORF">ACH4OY_01765</name>
</gene>
<evidence type="ECO:0000256" key="6">
    <source>
        <dbReference type="ARBA" id="ARBA00022777"/>
    </source>
</evidence>
<keyword evidence="5" id="KW-0547">Nucleotide-binding</keyword>
<dbReference type="PANTHER" id="PTHR24421:SF10">
    <property type="entry name" value="NITRATE_NITRITE SENSOR PROTEIN NARQ"/>
    <property type="match status" value="1"/>
</dbReference>
<dbReference type="RefSeq" id="WP_396676045.1">
    <property type="nucleotide sequence ID" value="NZ_JBIRPU010000001.1"/>
</dbReference>
<comment type="caution">
    <text evidence="12">The sequence shown here is derived from an EMBL/GenBank/DDBJ whole genome shotgun (WGS) entry which is preliminary data.</text>
</comment>
<keyword evidence="7" id="KW-0067">ATP-binding</keyword>
<keyword evidence="6 12" id="KW-0418">Kinase</keyword>
<protein>
    <recommendedName>
        <fullName evidence="2">histidine kinase</fullName>
        <ecNumber evidence="2">2.7.13.3</ecNumber>
    </recommendedName>
</protein>
<dbReference type="Proteomes" id="UP001611075">
    <property type="component" value="Unassembled WGS sequence"/>
</dbReference>
<dbReference type="GO" id="GO:0016301">
    <property type="term" value="F:kinase activity"/>
    <property type="evidence" value="ECO:0007669"/>
    <property type="project" value="UniProtKB-KW"/>
</dbReference>
<dbReference type="EMBL" id="JBIRPU010000001">
    <property type="protein sequence ID" value="MFI0791420.1"/>
    <property type="molecule type" value="Genomic_DNA"/>
</dbReference>
<feature type="transmembrane region" description="Helical" evidence="10">
    <location>
        <begin position="68"/>
        <end position="88"/>
    </location>
</feature>
<evidence type="ECO:0000256" key="5">
    <source>
        <dbReference type="ARBA" id="ARBA00022741"/>
    </source>
</evidence>
<evidence type="ECO:0000256" key="10">
    <source>
        <dbReference type="SAM" id="Phobius"/>
    </source>
</evidence>
<evidence type="ECO:0000256" key="2">
    <source>
        <dbReference type="ARBA" id="ARBA00012438"/>
    </source>
</evidence>
<keyword evidence="8" id="KW-0902">Two-component regulatory system</keyword>
<evidence type="ECO:0000259" key="11">
    <source>
        <dbReference type="Pfam" id="PF07730"/>
    </source>
</evidence>
<keyword evidence="10" id="KW-0812">Transmembrane</keyword>
<organism evidence="12 13">
    <name type="scientific">Micromonospora rubida</name>
    <dbReference type="NCBI Taxonomy" id="2697657"/>
    <lineage>
        <taxon>Bacteria</taxon>
        <taxon>Bacillati</taxon>
        <taxon>Actinomycetota</taxon>
        <taxon>Actinomycetes</taxon>
        <taxon>Micromonosporales</taxon>
        <taxon>Micromonosporaceae</taxon>
        <taxon>Micromonospora</taxon>
    </lineage>
</organism>
<accession>A0ABW7SCI8</accession>
<evidence type="ECO:0000313" key="13">
    <source>
        <dbReference type="Proteomes" id="UP001611075"/>
    </source>
</evidence>
<keyword evidence="10" id="KW-0472">Membrane</keyword>
<evidence type="ECO:0000256" key="7">
    <source>
        <dbReference type="ARBA" id="ARBA00022840"/>
    </source>
</evidence>
<dbReference type="SUPFAM" id="SSF55874">
    <property type="entry name" value="ATPase domain of HSP90 chaperone/DNA topoisomerase II/histidine kinase"/>
    <property type="match status" value="1"/>
</dbReference>
<reference evidence="12 13" key="1">
    <citation type="submission" date="2024-10" db="EMBL/GenBank/DDBJ databases">
        <title>The Natural Products Discovery Center: Release of the First 8490 Sequenced Strains for Exploring Actinobacteria Biosynthetic Diversity.</title>
        <authorList>
            <person name="Kalkreuter E."/>
            <person name="Kautsar S.A."/>
            <person name="Yang D."/>
            <person name="Bader C.D."/>
            <person name="Teijaro C.N."/>
            <person name="Fluegel L."/>
            <person name="Davis C.M."/>
            <person name="Simpson J.R."/>
            <person name="Lauterbach L."/>
            <person name="Steele A.D."/>
            <person name="Gui C."/>
            <person name="Meng S."/>
            <person name="Li G."/>
            <person name="Viehrig K."/>
            <person name="Ye F."/>
            <person name="Su P."/>
            <person name="Kiefer A.F."/>
            <person name="Nichols A."/>
            <person name="Cepeda A.J."/>
            <person name="Yan W."/>
            <person name="Fan B."/>
            <person name="Jiang Y."/>
            <person name="Adhikari A."/>
            <person name="Zheng C.-J."/>
            <person name="Schuster L."/>
            <person name="Cowan T.M."/>
            <person name="Smanski M.J."/>
            <person name="Chevrette M.G."/>
            <person name="De Carvalho L.P.S."/>
            <person name="Shen B."/>
        </authorList>
    </citation>
    <scope>NUCLEOTIDE SEQUENCE [LARGE SCALE GENOMIC DNA]</scope>
    <source>
        <strain evidence="12 13">NPDC021253</strain>
    </source>
</reference>
<comment type="catalytic activity">
    <reaction evidence="1">
        <text>ATP + protein L-histidine = ADP + protein N-phospho-L-histidine.</text>
        <dbReference type="EC" id="2.7.13.3"/>
    </reaction>
</comment>
<feature type="region of interest" description="Disordered" evidence="9">
    <location>
        <begin position="270"/>
        <end position="319"/>
    </location>
</feature>
<dbReference type="InterPro" id="IPR036890">
    <property type="entry name" value="HATPase_C_sf"/>
</dbReference>
<proteinExistence type="predicted"/>
<dbReference type="Gene3D" id="3.30.565.10">
    <property type="entry name" value="Histidine kinase-like ATPase, C-terminal domain"/>
    <property type="match status" value="1"/>
</dbReference>
<feature type="transmembrane region" description="Helical" evidence="10">
    <location>
        <begin position="159"/>
        <end position="178"/>
    </location>
</feature>
<feature type="transmembrane region" description="Helical" evidence="10">
    <location>
        <begin position="38"/>
        <end position="56"/>
    </location>
</feature>
<dbReference type="PANTHER" id="PTHR24421">
    <property type="entry name" value="NITRATE/NITRITE SENSOR PROTEIN NARX-RELATED"/>
    <property type="match status" value="1"/>
</dbReference>
<dbReference type="CDD" id="cd16917">
    <property type="entry name" value="HATPase_UhpB-NarQ-NarX-like"/>
    <property type="match status" value="1"/>
</dbReference>
<feature type="compositionally biased region" description="Low complexity" evidence="9">
    <location>
        <begin position="289"/>
        <end position="307"/>
    </location>
</feature>
<keyword evidence="10" id="KW-1133">Transmembrane helix</keyword>
<keyword evidence="13" id="KW-1185">Reference proteome</keyword>
<dbReference type="Gene3D" id="1.20.5.1930">
    <property type="match status" value="1"/>
</dbReference>
<evidence type="ECO:0000256" key="8">
    <source>
        <dbReference type="ARBA" id="ARBA00023012"/>
    </source>
</evidence>
<feature type="transmembrane region" description="Helical" evidence="10">
    <location>
        <begin position="94"/>
        <end position="123"/>
    </location>
</feature>
<evidence type="ECO:0000313" key="12">
    <source>
        <dbReference type="EMBL" id="MFI0791420.1"/>
    </source>
</evidence>
<dbReference type="InterPro" id="IPR011712">
    <property type="entry name" value="Sig_transdc_His_kin_sub3_dim/P"/>
</dbReference>